<dbReference type="OrthoDB" id="2914104at2759"/>
<evidence type="ECO:0000313" key="1">
    <source>
        <dbReference type="EMBL" id="KDR83072.1"/>
    </source>
</evidence>
<protein>
    <recommendedName>
        <fullName evidence="3">BTB domain-containing protein</fullName>
    </recommendedName>
</protein>
<dbReference type="AlphaFoldDB" id="A0A067TL59"/>
<proteinExistence type="predicted"/>
<evidence type="ECO:0008006" key="3">
    <source>
        <dbReference type="Google" id="ProtNLM"/>
    </source>
</evidence>
<dbReference type="EMBL" id="KL142369">
    <property type="protein sequence ID" value="KDR83072.1"/>
    <property type="molecule type" value="Genomic_DNA"/>
</dbReference>
<name>A0A067TL59_GALM3</name>
<sequence>MTMAHKYRLRYRPSLSSPKGNSTAFPIYPVFRKPVPVYGREIGTCLKKKLMEDERPRVRFVRVEDRLFKVHERFFLQMPPDMPTFTTFRAGRGSTPEKPILIGGHSSAQFQQLLTAFDSYPSLDPRALTLDHILTIGELSCNYHMHDLARWFLPVFYNLVTSHDTPLRKSSNCIFIRMMKLAMVYRQLDLLISITAKWVSRLYWRELDPLSAVLFADVYGMRDLLGHACYVYLMSAERRIRDSQEIDPKGLLSPRQKTNILSGYYSLGAYWKHLRRTPLEFTPAPECQEHSRCVAVWKVRWAAAMEKECPLADADVLARLVFVEQCLRDDMLLGVCLSFGCKVSALKAVSAKRDWVSKQLHHYFDL</sequence>
<accession>A0A067TL59</accession>
<dbReference type="HOGENOM" id="CLU_040061_3_0_1"/>
<gene>
    <name evidence="1" type="ORF">GALMADRAFT_1349243</name>
</gene>
<evidence type="ECO:0000313" key="2">
    <source>
        <dbReference type="Proteomes" id="UP000027222"/>
    </source>
</evidence>
<keyword evidence="2" id="KW-1185">Reference proteome</keyword>
<reference evidence="2" key="1">
    <citation type="journal article" date="2014" name="Proc. Natl. Acad. Sci. U.S.A.">
        <title>Extensive sampling of basidiomycete genomes demonstrates inadequacy of the white-rot/brown-rot paradigm for wood decay fungi.</title>
        <authorList>
            <person name="Riley R."/>
            <person name="Salamov A.A."/>
            <person name="Brown D.W."/>
            <person name="Nagy L.G."/>
            <person name="Floudas D."/>
            <person name="Held B.W."/>
            <person name="Levasseur A."/>
            <person name="Lombard V."/>
            <person name="Morin E."/>
            <person name="Otillar R."/>
            <person name="Lindquist E.A."/>
            <person name="Sun H."/>
            <person name="LaButti K.M."/>
            <person name="Schmutz J."/>
            <person name="Jabbour D."/>
            <person name="Luo H."/>
            <person name="Baker S.E."/>
            <person name="Pisabarro A.G."/>
            <person name="Walton J.D."/>
            <person name="Blanchette R.A."/>
            <person name="Henrissat B."/>
            <person name="Martin F."/>
            <person name="Cullen D."/>
            <person name="Hibbett D.S."/>
            <person name="Grigoriev I.V."/>
        </authorList>
    </citation>
    <scope>NUCLEOTIDE SEQUENCE [LARGE SCALE GENOMIC DNA]</scope>
    <source>
        <strain evidence="2">CBS 339.88</strain>
    </source>
</reference>
<organism evidence="1 2">
    <name type="scientific">Galerina marginata (strain CBS 339.88)</name>
    <dbReference type="NCBI Taxonomy" id="685588"/>
    <lineage>
        <taxon>Eukaryota</taxon>
        <taxon>Fungi</taxon>
        <taxon>Dikarya</taxon>
        <taxon>Basidiomycota</taxon>
        <taxon>Agaricomycotina</taxon>
        <taxon>Agaricomycetes</taxon>
        <taxon>Agaricomycetidae</taxon>
        <taxon>Agaricales</taxon>
        <taxon>Agaricineae</taxon>
        <taxon>Strophariaceae</taxon>
        <taxon>Galerina</taxon>
    </lineage>
</organism>
<dbReference type="Proteomes" id="UP000027222">
    <property type="component" value="Unassembled WGS sequence"/>
</dbReference>